<keyword evidence="2" id="KW-1133">Transmembrane helix</keyword>
<feature type="transmembrane region" description="Helical" evidence="2">
    <location>
        <begin position="183"/>
        <end position="202"/>
    </location>
</feature>
<dbReference type="Gene3D" id="1.10.3730.20">
    <property type="match status" value="1"/>
</dbReference>
<dbReference type="SUPFAM" id="SSF103481">
    <property type="entry name" value="Multidrug resistance efflux transporter EmrE"/>
    <property type="match status" value="2"/>
</dbReference>
<feature type="transmembrane region" description="Helical" evidence="2">
    <location>
        <begin position="150"/>
        <end position="171"/>
    </location>
</feature>
<sequence>MKKVAPLFIIAATLLWAATGVVTRYIATTGLTTVEIAALRVVSSAIIFFIILLLFYPDRLKIKVRDLGWFAGIGLGSLFLNNLAYSETVQRASLSMAVILLYTSPFFVTIMARIFFKEKITTRKLFALTLAFIGCLFVVGVSKAGLEEGIVLTILIGMCAGFGFGLYSILGSVLLKRYDSLTVAFYAILFAALGTVVLTKPAAVVTTLMASPSKLPLCIIGSFVTVALPYICYSLALKYMEAGKASIISSFEVVAASLYGAVLFGERLQLKNILGIVLVLTALILLQLKPKERGNVKEN</sequence>
<dbReference type="Proteomes" id="UP001523565">
    <property type="component" value="Unassembled WGS sequence"/>
</dbReference>
<comment type="similarity">
    <text evidence="1">Belongs to the EamA transporter family.</text>
</comment>
<dbReference type="EMBL" id="JAMZFV010000002">
    <property type="protein sequence ID" value="MCP1109248.1"/>
    <property type="molecule type" value="Genomic_DNA"/>
</dbReference>
<dbReference type="RefSeq" id="WP_262068150.1">
    <property type="nucleotide sequence ID" value="NZ_JAMXOC010000002.1"/>
</dbReference>
<protein>
    <submittedName>
        <fullName evidence="4">DMT family transporter</fullName>
    </submittedName>
</protein>
<keyword evidence="2" id="KW-0812">Transmembrane</keyword>
<comment type="caution">
    <text evidence="4">The sequence shown here is derived from an EMBL/GenBank/DDBJ whole genome shotgun (WGS) entry which is preliminary data.</text>
</comment>
<evidence type="ECO:0000256" key="1">
    <source>
        <dbReference type="ARBA" id="ARBA00007362"/>
    </source>
</evidence>
<feature type="transmembrane region" description="Helical" evidence="2">
    <location>
        <begin position="67"/>
        <end position="85"/>
    </location>
</feature>
<keyword evidence="5" id="KW-1185">Reference proteome</keyword>
<dbReference type="PANTHER" id="PTHR22911:SF79">
    <property type="entry name" value="MOBA-LIKE NTP TRANSFERASE DOMAIN-CONTAINING PROTEIN"/>
    <property type="match status" value="1"/>
</dbReference>
<feature type="domain" description="EamA" evidence="3">
    <location>
        <begin position="153"/>
        <end position="286"/>
    </location>
</feature>
<keyword evidence="2" id="KW-0472">Membrane</keyword>
<dbReference type="InterPro" id="IPR037185">
    <property type="entry name" value="EmrE-like"/>
</dbReference>
<proteinExistence type="inferred from homology"/>
<name>A0ABT1EEZ0_9FIRM</name>
<feature type="transmembrane region" description="Helical" evidence="2">
    <location>
        <begin position="36"/>
        <end position="55"/>
    </location>
</feature>
<evidence type="ECO:0000313" key="5">
    <source>
        <dbReference type="Proteomes" id="UP001523565"/>
    </source>
</evidence>
<dbReference type="Pfam" id="PF00892">
    <property type="entry name" value="EamA"/>
    <property type="match status" value="2"/>
</dbReference>
<organism evidence="4 5">
    <name type="scientific">Ohessyouella blattaphilus</name>
    <dbReference type="NCBI Taxonomy" id="2949333"/>
    <lineage>
        <taxon>Bacteria</taxon>
        <taxon>Bacillati</taxon>
        <taxon>Bacillota</taxon>
        <taxon>Clostridia</taxon>
        <taxon>Lachnospirales</taxon>
        <taxon>Lachnospiraceae</taxon>
        <taxon>Ohessyouella</taxon>
    </lineage>
</organism>
<evidence type="ECO:0000313" key="4">
    <source>
        <dbReference type="EMBL" id="MCP1109248.1"/>
    </source>
</evidence>
<feature type="transmembrane region" description="Helical" evidence="2">
    <location>
        <begin position="97"/>
        <end position="116"/>
    </location>
</feature>
<dbReference type="InterPro" id="IPR000620">
    <property type="entry name" value="EamA_dom"/>
</dbReference>
<gene>
    <name evidence="4" type="ORF">NK118_03175</name>
</gene>
<feature type="transmembrane region" description="Helical" evidence="2">
    <location>
        <begin position="125"/>
        <end position="144"/>
    </location>
</feature>
<evidence type="ECO:0000256" key="2">
    <source>
        <dbReference type="SAM" id="Phobius"/>
    </source>
</evidence>
<reference evidence="4 5" key="1">
    <citation type="journal article" date="2022" name="Genome Biol. Evol.">
        <title>Host diet, physiology and behaviors set the stage for Lachnospiraceae cladogenesis.</title>
        <authorList>
            <person name="Vera-Ponce De Leon A."/>
            <person name="Schneider M."/>
            <person name="Jahnes B.C."/>
            <person name="Sadowski V."/>
            <person name="Camuy-Velez L.A."/>
            <person name="Duan J."/>
            <person name="Sabree Z.L."/>
        </authorList>
    </citation>
    <scope>NUCLEOTIDE SEQUENCE [LARGE SCALE GENOMIC DNA]</scope>
    <source>
        <strain evidence="4 5">PAL227</strain>
    </source>
</reference>
<feature type="domain" description="EamA" evidence="3">
    <location>
        <begin position="7"/>
        <end position="139"/>
    </location>
</feature>
<accession>A0ABT1EEZ0</accession>
<feature type="transmembrane region" description="Helical" evidence="2">
    <location>
        <begin position="214"/>
        <end position="233"/>
    </location>
</feature>
<evidence type="ECO:0000259" key="3">
    <source>
        <dbReference type="Pfam" id="PF00892"/>
    </source>
</evidence>
<dbReference type="PANTHER" id="PTHR22911">
    <property type="entry name" value="ACYL-MALONYL CONDENSING ENZYME-RELATED"/>
    <property type="match status" value="1"/>
</dbReference>